<keyword evidence="2" id="KW-1185">Reference proteome</keyword>
<proteinExistence type="predicted"/>
<dbReference type="EMBL" id="JADOGI010000025">
    <property type="protein sequence ID" value="MBF8186270.1"/>
    <property type="molecule type" value="Genomic_DNA"/>
</dbReference>
<protein>
    <submittedName>
        <fullName evidence="1">Uncharacterized protein</fullName>
    </submittedName>
</protein>
<gene>
    <name evidence="1" type="ORF">ITP53_11030</name>
</gene>
<dbReference type="Proteomes" id="UP000605361">
    <property type="component" value="Unassembled WGS sequence"/>
</dbReference>
<name>A0A931A767_9ACTN</name>
<organism evidence="1 2">
    <name type="scientific">Nonomuraea cypriaca</name>
    <dbReference type="NCBI Taxonomy" id="1187855"/>
    <lineage>
        <taxon>Bacteria</taxon>
        <taxon>Bacillati</taxon>
        <taxon>Actinomycetota</taxon>
        <taxon>Actinomycetes</taxon>
        <taxon>Streptosporangiales</taxon>
        <taxon>Streptosporangiaceae</taxon>
        <taxon>Nonomuraea</taxon>
    </lineage>
</organism>
<evidence type="ECO:0000313" key="2">
    <source>
        <dbReference type="Proteomes" id="UP000605361"/>
    </source>
</evidence>
<comment type="caution">
    <text evidence="1">The sequence shown here is derived from an EMBL/GenBank/DDBJ whole genome shotgun (WGS) entry which is preliminary data.</text>
</comment>
<sequence length="177" mass="20058">MTIVISYLLILGEREAVAWVLRESRMAFPSRSRSEVAKLKIGDDLFILTTRGCWHNPARDRTRIIGHAKVATSVVTYDEPVTIAGRVFTRGCELSIKTLTPYLTGIELVPLVPQLDAFPDKRSGAWFIRLRRPLLEISDDDAQLLRHELRNVCRDAATVIPEYLAAIRPVHAISRRK</sequence>
<reference evidence="1" key="1">
    <citation type="submission" date="2020-11" db="EMBL/GenBank/DDBJ databases">
        <title>Whole-genome analyses of Nonomuraea sp. K274.</title>
        <authorList>
            <person name="Veyisoglu A."/>
        </authorList>
    </citation>
    <scope>NUCLEOTIDE SEQUENCE</scope>
    <source>
        <strain evidence="1">K274</strain>
    </source>
</reference>
<accession>A0A931A767</accession>
<evidence type="ECO:0000313" key="1">
    <source>
        <dbReference type="EMBL" id="MBF8186270.1"/>
    </source>
</evidence>
<dbReference type="AlphaFoldDB" id="A0A931A767"/>
<dbReference type="Gene3D" id="3.10.590.10">
    <property type="entry name" value="ph1033 like domains"/>
    <property type="match status" value="1"/>
</dbReference>